<dbReference type="RefSeq" id="WP_277899194.1">
    <property type="nucleotide sequence ID" value="NZ_JAPMUA010000002.1"/>
</dbReference>
<protein>
    <submittedName>
        <fullName evidence="2">Uncharacterized protein</fullName>
    </submittedName>
</protein>
<comment type="caution">
    <text evidence="2">The sequence shown here is derived from an EMBL/GenBank/DDBJ whole genome shotgun (WGS) entry which is preliminary data.</text>
</comment>
<evidence type="ECO:0000313" key="2">
    <source>
        <dbReference type="EMBL" id="MDG3585541.1"/>
    </source>
</evidence>
<feature type="transmembrane region" description="Helical" evidence="1">
    <location>
        <begin position="6"/>
        <end position="27"/>
    </location>
</feature>
<keyword evidence="1" id="KW-1133">Transmembrane helix</keyword>
<dbReference type="Proteomes" id="UP001153642">
    <property type="component" value="Unassembled WGS sequence"/>
</dbReference>
<gene>
    <name evidence="2" type="ORF">OSR52_06635</name>
</gene>
<reference evidence="2" key="1">
    <citation type="submission" date="2022-11" db="EMBL/GenBank/DDBJ databases">
        <title>High-quality draft genome sequence of Galbibacter sp. strain CMA-7.</title>
        <authorList>
            <person name="Wei L."/>
            <person name="Dong C."/>
            <person name="Shao Z."/>
        </authorList>
    </citation>
    <scope>NUCLEOTIDE SEQUENCE</scope>
    <source>
        <strain evidence="2">CMA-7</strain>
    </source>
</reference>
<dbReference type="Pfam" id="PF25589">
    <property type="entry name" value="DUF7935"/>
    <property type="match status" value="1"/>
</dbReference>
<evidence type="ECO:0000313" key="3">
    <source>
        <dbReference type="Proteomes" id="UP001153642"/>
    </source>
</evidence>
<dbReference type="InterPro" id="IPR057695">
    <property type="entry name" value="DUF7935"/>
</dbReference>
<accession>A0ABT6FQJ8</accession>
<name>A0ABT6FQJ8_9FLAO</name>
<evidence type="ECO:0000256" key="1">
    <source>
        <dbReference type="SAM" id="Phobius"/>
    </source>
</evidence>
<keyword evidence="3" id="KW-1185">Reference proteome</keyword>
<sequence>MNEYKIIELLFYVLPAVVTGAIAYYFFSLHTKNEEGRRRYLLHRETEKTALPLRLQAYERMALFLERINPSKLLLRVAPESADKNQYEGLLIASIESEFDHNLAQQIYITDECWNVIKTSKNATIQLIRKAGMNAENANKLREEVLNELMEKQAPSYTALGYIKKEIRELIG</sequence>
<keyword evidence="1" id="KW-0812">Transmembrane</keyword>
<organism evidence="2 3">
    <name type="scientific">Galbibacter pacificus</name>
    <dbReference type="NCBI Taxonomy" id="2996052"/>
    <lineage>
        <taxon>Bacteria</taxon>
        <taxon>Pseudomonadati</taxon>
        <taxon>Bacteroidota</taxon>
        <taxon>Flavobacteriia</taxon>
        <taxon>Flavobacteriales</taxon>
        <taxon>Flavobacteriaceae</taxon>
        <taxon>Galbibacter</taxon>
    </lineage>
</organism>
<proteinExistence type="predicted"/>
<dbReference type="EMBL" id="JAPMUA010000002">
    <property type="protein sequence ID" value="MDG3585541.1"/>
    <property type="molecule type" value="Genomic_DNA"/>
</dbReference>
<keyword evidence="1" id="KW-0472">Membrane</keyword>